<feature type="zinc finger region" description="C3H1-type" evidence="4">
    <location>
        <begin position="1"/>
        <end position="25"/>
    </location>
</feature>
<dbReference type="InterPro" id="IPR041367">
    <property type="entry name" value="Znf-CCCH_4"/>
</dbReference>
<keyword evidence="1 4" id="KW-0479">Metal-binding</keyword>
<dbReference type="PANTHER" id="PTHR21099">
    <property type="entry name" value="RAD201"/>
    <property type="match status" value="1"/>
</dbReference>
<accession>A0A9P4S441</accession>
<feature type="region of interest" description="Disordered" evidence="5">
    <location>
        <begin position="424"/>
        <end position="453"/>
    </location>
</feature>
<evidence type="ECO:0000256" key="5">
    <source>
        <dbReference type="SAM" id="MobiDB-lite"/>
    </source>
</evidence>
<feature type="region of interest" description="Disordered" evidence="5">
    <location>
        <begin position="44"/>
        <end position="105"/>
    </location>
</feature>
<evidence type="ECO:0000313" key="8">
    <source>
        <dbReference type="Proteomes" id="UP000799429"/>
    </source>
</evidence>
<evidence type="ECO:0000313" key="7">
    <source>
        <dbReference type="EMBL" id="KAF2835831.1"/>
    </source>
</evidence>
<dbReference type="PROSITE" id="PS50103">
    <property type="entry name" value="ZF_C3H1"/>
    <property type="match status" value="1"/>
</dbReference>
<dbReference type="Pfam" id="PF18044">
    <property type="entry name" value="zf-CCCH_4"/>
    <property type="match status" value="1"/>
</dbReference>
<dbReference type="OrthoDB" id="20729at2759"/>
<feature type="compositionally biased region" description="Polar residues" evidence="5">
    <location>
        <begin position="324"/>
        <end position="339"/>
    </location>
</feature>
<keyword evidence="2 4" id="KW-0863">Zinc-finger</keyword>
<dbReference type="SMART" id="SM00356">
    <property type="entry name" value="ZnF_C3H1"/>
    <property type="match status" value="1"/>
</dbReference>
<feature type="region of interest" description="Disordered" evidence="5">
    <location>
        <begin position="311"/>
        <end position="344"/>
    </location>
</feature>
<reference evidence="7" key="1">
    <citation type="journal article" date="2020" name="Stud. Mycol.">
        <title>101 Dothideomycetes genomes: a test case for predicting lifestyles and emergence of pathogens.</title>
        <authorList>
            <person name="Haridas S."/>
            <person name="Albert R."/>
            <person name="Binder M."/>
            <person name="Bloem J."/>
            <person name="Labutti K."/>
            <person name="Salamov A."/>
            <person name="Andreopoulos B."/>
            <person name="Baker S."/>
            <person name="Barry K."/>
            <person name="Bills G."/>
            <person name="Bluhm B."/>
            <person name="Cannon C."/>
            <person name="Castanera R."/>
            <person name="Culley D."/>
            <person name="Daum C."/>
            <person name="Ezra D."/>
            <person name="Gonzalez J."/>
            <person name="Henrissat B."/>
            <person name="Kuo A."/>
            <person name="Liang C."/>
            <person name="Lipzen A."/>
            <person name="Lutzoni F."/>
            <person name="Magnuson J."/>
            <person name="Mondo S."/>
            <person name="Nolan M."/>
            <person name="Ohm R."/>
            <person name="Pangilinan J."/>
            <person name="Park H.-J."/>
            <person name="Ramirez L."/>
            <person name="Alfaro M."/>
            <person name="Sun H."/>
            <person name="Tritt A."/>
            <person name="Yoshinaga Y."/>
            <person name="Zwiers L.-H."/>
            <person name="Turgeon B."/>
            <person name="Goodwin S."/>
            <person name="Spatafora J."/>
            <person name="Crous P."/>
            <person name="Grigoriev I."/>
        </authorList>
    </citation>
    <scope>NUCLEOTIDE SEQUENCE</scope>
    <source>
        <strain evidence="7">CBS 101060</strain>
    </source>
</reference>
<dbReference type="AlphaFoldDB" id="A0A9P4S441"/>
<evidence type="ECO:0000256" key="4">
    <source>
        <dbReference type="PROSITE-ProRule" id="PRU00723"/>
    </source>
</evidence>
<dbReference type="InterPro" id="IPR000571">
    <property type="entry name" value="Znf_CCCH"/>
</dbReference>
<gene>
    <name evidence="7" type="ORF">M501DRAFT_997503</name>
</gene>
<comment type="caution">
    <text evidence="7">The sequence shown here is derived from an EMBL/GenBank/DDBJ whole genome shotgun (WGS) entry which is preliminary data.</text>
</comment>
<evidence type="ECO:0000256" key="2">
    <source>
        <dbReference type="ARBA" id="ARBA00022771"/>
    </source>
</evidence>
<proteinExistence type="predicted"/>
<feature type="domain" description="C3H1-type" evidence="6">
    <location>
        <begin position="1"/>
        <end position="25"/>
    </location>
</feature>
<feature type="compositionally biased region" description="Polar residues" evidence="5">
    <location>
        <begin position="45"/>
        <end position="81"/>
    </location>
</feature>
<evidence type="ECO:0000256" key="1">
    <source>
        <dbReference type="ARBA" id="ARBA00022723"/>
    </source>
</evidence>
<dbReference type="CDD" id="cd23954">
    <property type="entry name" value="AMO1_CTD"/>
    <property type="match status" value="1"/>
</dbReference>
<protein>
    <recommendedName>
        <fullName evidence="6">C3H1-type domain-containing protein</fullName>
    </recommendedName>
</protein>
<feature type="compositionally biased region" description="Polar residues" evidence="5">
    <location>
        <begin position="271"/>
        <end position="287"/>
    </location>
</feature>
<feature type="region of interest" description="Disordered" evidence="5">
    <location>
        <begin position="271"/>
        <end position="291"/>
    </location>
</feature>
<feature type="compositionally biased region" description="Polar residues" evidence="5">
    <location>
        <begin position="424"/>
        <end position="435"/>
    </location>
</feature>
<evidence type="ECO:0000256" key="3">
    <source>
        <dbReference type="ARBA" id="ARBA00022833"/>
    </source>
</evidence>
<evidence type="ECO:0000259" key="6">
    <source>
        <dbReference type="PROSITE" id="PS50103"/>
    </source>
</evidence>
<dbReference type="PANTHER" id="PTHR21099:SF2">
    <property type="entry name" value="SI:CH211-113E8.11"/>
    <property type="match status" value="1"/>
</dbReference>
<dbReference type="Proteomes" id="UP000799429">
    <property type="component" value="Unassembled WGS sequence"/>
</dbReference>
<keyword evidence="8" id="KW-1185">Reference proteome</keyword>
<dbReference type="GO" id="GO:0005634">
    <property type="term" value="C:nucleus"/>
    <property type="evidence" value="ECO:0007669"/>
    <property type="project" value="TreeGrafter"/>
</dbReference>
<organism evidence="7 8">
    <name type="scientific">Patellaria atrata CBS 101060</name>
    <dbReference type="NCBI Taxonomy" id="1346257"/>
    <lineage>
        <taxon>Eukaryota</taxon>
        <taxon>Fungi</taxon>
        <taxon>Dikarya</taxon>
        <taxon>Ascomycota</taxon>
        <taxon>Pezizomycotina</taxon>
        <taxon>Dothideomycetes</taxon>
        <taxon>Dothideomycetes incertae sedis</taxon>
        <taxon>Patellariales</taxon>
        <taxon>Patellariaceae</taxon>
        <taxon>Patellaria</taxon>
    </lineage>
</organism>
<name>A0A9P4S441_9PEZI</name>
<sequence length="540" mass="59099">MVVCRFFLQGNCRFGANCRNEHPSSESRSSFQNQNQNRFAALQTPPHNRSNAFQNPPQNRNNAFQNPPQHRNNHSSFQNLPTGPRRGNQDRGTERRGGRDQRDYPYHLETEIIKADLTNELPIWPFSAYGPGRDAPRQLFGGELEQSPEEMRLFYYNSKAAGNVQVAIEAEQALYQQSRRQIDAALNDLHGAIDYIVTGKDIHPNRWDVVNMKDIPPGQASGNQVFGQPPVHQGAASNQAASSGQPGAVGPGAFFGQPTGRVQNTTFSQAAPSTNNSAFGQPSSMGQDATMGQPKFGLPSTAQRATVAQPTFGKPSASRGIIFGQTSNTGQSAFTNQTQGQGGIFGQASAQTSAFGQPDTQQSLFAQNQNQNQQTSSAFQSFPQPLQPVASNAFAQKSQAFSGQQGLPAGPSLAQNAFSQHLNGSSGAAQANGTGSLAVASSDDPRTYSTRDNQNRLLTWKGRPVKYEDGKAFYRREDNELERIFFPEGPPPQNPYTEELPDAYTDKVEVAYEYLINNDSFQDGVMPDVAPKREWLRFDI</sequence>
<keyword evidence="3 4" id="KW-0862">Zinc</keyword>
<dbReference type="Gene3D" id="4.10.1000.10">
    <property type="entry name" value="Zinc finger, CCCH-type"/>
    <property type="match status" value="1"/>
</dbReference>
<feature type="compositionally biased region" description="Basic and acidic residues" evidence="5">
    <location>
        <begin position="87"/>
        <end position="105"/>
    </location>
</feature>
<dbReference type="GO" id="GO:0008270">
    <property type="term" value="F:zinc ion binding"/>
    <property type="evidence" value="ECO:0007669"/>
    <property type="project" value="UniProtKB-KW"/>
</dbReference>
<dbReference type="EMBL" id="MU006106">
    <property type="protein sequence ID" value="KAF2835831.1"/>
    <property type="molecule type" value="Genomic_DNA"/>
</dbReference>